<dbReference type="AlphaFoldDB" id="A0A4C1VRJ1"/>
<gene>
    <name evidence="3" type="ORF">EVAR_31275_1</name>
</gene>
<keyword evidence="4" id="KW-1185">Reference proteome</keyword>
<organism evidence="3 4">
    <name type="scientific">Eumeta variegata</name>
    <name type="common">Bagworm moth</name>
    <name type="synonym">Eumeta japonica</name>
    <dbReference type="NCBI Taxonomy" id="151549"/>
    <lineage>
        <taxon>Eukaryota</taxon>
        <taxon>Metazoa</taxon>
        <taxon>Ecdysozoa</taxon>
        <taxon>Arthropoda</taxon>
        <taxon>Hexapoda</taxon>
        <taxon>Insecta</taxon>
        <taxon>Pterygota</taxon>
        <taxon>Neoptera</taxon>
        <taxon>Endopterygota</taxon>
        <taxon>Lepidoptera</taxon>
        <taxon>Glossata</taxon>
        <taxon>Ditrysia</taxon>
        <taxon>Tineoidea</taxon>
        <taxon>Psychidae</taxon>
        <taxon>Oiketicinae</taxon>
        <taxon>Eumeta</taxon>
    </lineage>
</organism>
<evidence type="ECO:0000259" key="2">
    <source>
        <dbReference type="Pfam" id="PF13837"/>
    </source>
</evidence>
<protein>
    <recommendedName>
        <fullName evidence="2">Myb/SANT-like DNA-binding domain-containing protein</fullName>
    </recommendedName>
</protein>
<evidence type="ECO:0000313" key="3">
    <source>
        <dbReference type="EMBL" id="GBP41150.1"/>
    </source>
</evidence>
<sequence length="182" mass="21363">MHERKTGSEEIFYINSDHVDLPQNNDKEDSDHEYEDFDMSEYLSFKNNNNSSIPAKKSDEGKNQFSSCCSSQQKKDKYNWQHDDTLALIRSYGYHLEEKNNPIQKKIFWDNIVNDLISQKFNVNKNQCQTKWNSLYQSYKSCKDKTGRAPDSLKFYDEIDEFLGHKPTNSSQHSLGSLPKKK</sequence>
<feature type="compositionally biased region" description="Basic and acidic residues" evidence="1">
    <location>
        <begin position="17"/>
        <end position="30"/>
    </location>
</feature>
<name>A0A4C1VRJ1_EUMVA</name>
<reference evidence="3 4" key="1">
    <citation type="journal article" date="2019" name="Commun. Biol.">
        <title>The bagworm genome reveals a unique fibroin gene that provides high tensile strength.</title>
        <authorList>
            <person name="Kono N."/>
            <person name="Nakamura H."/>
            <person name="Ohtoshi R."/>
            <person name="Tomita M."/>
            <person name="Numata K."/>
            <person name="Arakawa K."/>
        </authorList>
    </citation>
    <scope>NUCLEOTIDE SEQUENCE [LARGE SCALE GENOMIC DNA]</scope>
</reference>
<dbReference type="InterPro" id="IPR044822">
    <property type="entry name" value="Myb_DNA-bind_4"/>
</dbReference>
<dbReference type="Pfam" id="PF13837">
    <property type="entry name" value="Myb_DNA-bind_4"/>
    <property type="match status" value="1"/>
</dbReference>
<dbReference type="Gene3D" id="1.10.10.60">
    <property type="entry name" value="Homeodomain-like"/>
    <property type="match status" value="1"/>
</dbReference>
<dbReference type="Proteomes" id="UP000299102">
    <property type="component" value="Unassembled WGS sequence"/>
</dbReference>
<proteinExistence type="predicted"/>
<comment type="caution">
    <text evidence="3">The sequence shown here is derived from an EMBL/GenBank/DDBJ whole genome shotgun (WGS) entry which is preliminary data.</text>
</comment>
<feature type="region of interest" description="Disordered" evidence="1">
    <location>
        <begin position="48"/>
        <end position="68"/>
    </location>
</feature>
<evidence type="ECO:0000256" key="1">
    <source>
        <dbReference type="SAM" id="MobiDB-lite"/>
    </source>
</evidence>
<feature type="region of interest" description="Disordered" evidence="1">
    <location>
        <begin position="1"/>
        <end position="32"/>
    </location>
</feature>
<feature type="domain" description="Myb/SANT-like DNA-binding" evidence="2">
    <location>
        <begin position="78"/>
        <end position="161"/>
    </location>
</feature>
<accession>A0A4C1VRJ1</accession>
<dbReference type="EMBL" id="BGZK01000394">
    <property type="protein sequence ID" value="GBP41150.1"/>
    <property type="molecule type" value="Genomic_DNA"/>
</dbReference>
<dbReference type="OrthoDB" id="7553419at2759"/>
<evidence type="ECO:0000313" key="4">
    <source>
        <dbReference type="Proteomes" id="UP000299102"/>
    </source>
</evidence>